<evidence type="ECO:0000259" key="1">
    <source>
        <dbReference type="Pfam" id="PF22551"/>
    </source>
</evidence>
<dbReference type="Pfam" id="PF22551">
    <property type="entry name" value="TY-Chap1"/>
    <property type="match status" value="1"/>
</dbReference>
<gene>
    <name evidence="2" type="ORF">GCM10009839_68550</name>
</gene>
<dbReference type="RefSeq" id="WP_344669852.1">
    <property type="nucleotide sequence ID" value="NZ_BAAAQN010000052.1"/>
</dbReference>
<dbReference type="Proteomes" id="UP001500751">
    <property type="component" value="Unassembled WGS sequence"/>
</dbReference>
<dbReference type="SUPFAM" id="SSF69635">
    <property type="entry name" value="Type III secretory system chaperone-like"/>
    <property type="match status" value="1"/>
</dbReference>
<sequence length="152" mass="16677">MANVEMIRAFVARVLEDGGLVEGRAEPDSDGDFQIRQGSSLYWVSPGQAGDESGLVQVFGIVLEDVPLSRKLLIAVNEINRDYLWVRCFWHERRLTLARDLAADSLTAEALIGACAQIGHIADEQDDKFKALIGAGRTAFEDEPDDADSVEV</sequence>
<feature type="domain" description="TY-Chap central" evidence="1">
    <location>
        <begin position="6"/>
        <end position="142"/>
    </location>
</feature>
<name>A0ABP5GPP5_9ACTN</name>
<comment type="caution">
    <text evidence="2">The sequence shown here is derived from an EMBL/GenBank/DDBJ whole genome shotgun (WGS) entry which is preliminary data.</text>
</comment>
<evidence type="ECO:0000313" key="2">
    <source>
        <dbReference type="EMBL" id="GAA2051711.1"/>
    </source>
</evidence>
<keyword evidence="3" id="KW-1185">Reference proteome</keyword>
<dbReference type="InterPro" id="IPR054343">
    <property type="entry name" value="TY-Chap_M"/>
</dbReference>
<protein>
    <recommendedName>
        <fullName evidence="1">TY-Chap central domain-containing protein</fullName>
    </recommendedName>
</protein>
<proteinExistence type="predicted"/>
<accession>A0ABP5GPP5</accession>
<reference evidence="3" key="1">
    <citation type="journal article" date="2019" name="Int. J. Syst. Evol. Microbiol.">
        <title>The Global Catalogue of Microorganisms (GCM) 10K type strain sequencing project: providing services to taxonomists for standard genome sequencing and annotation.</title>
        <authorList>
            <consortium name="The Broad Institute Genomics Platform"/>
            <consortium name="The Broad Institute Genome Sequencing Center for Infectious Disease"/>
            <person name="Wu L."/>
            <person name="Ma J."/>
        </authorList>
    </citation>
    <scope>NUCLEOTIDE SEQUENCE [LARGE SCALE GENOMIC DNA]</scope>
    <source>
        <strain evidence="3">JCM 16014</strain>
    </source>
</reference>
<dbReference type="Gene3D" id="3.30.1460.10">
    <property type="match status" value="1"/>
</dbReference>
<evidence type="ECO:0000313" key="3">
    <source>
        <dbReference type="Proteomes" id="UP001500751"/>
    </source>
</evidence>
<dbReference type="EMBL" id="BAAAQN010000052">
    <property type="protein sequence ID" value="GAA2051711.1"/>
    <property type="molecule type" value="Genomic_DNA"/>
</dbReference>
<organism evidence="2 3">
    <name type="scientific">Catenulispora yoronensis</name>
    <dbReference type="NCBI Taxonomy" id="450799"/>
    <lineage>
        <taxon>Bacteria</taxon>
        <taxon>Bacillati</taxon>
        <taxon>Actinomycetota</taxon>
        <taxon>Actinomycetes</taxon>
        <taxon>Catenulisporales</taxon>
        <taxon>Catenulisporaceae</taxon>
        <taxon>Catenulispora</taxon>
    </lineage>
</organism>